<comment type="cofactor">
    <cofactor evidence="1">
        <name>Mg(2+)</name>
        <dbReference type="ChEBI" id="CHEBI:18420"/>
    </cofactor>
</comment>
<evidence type="ECO:0000313" key="8">
    <source>
        <dbReference type="Proteomes" id="UP000268094"/>
    </source>
</evidence>
<dbReference type="GO" id="GO:0006796">
    <property type="term" value="P:phosphate-containing compound metabolic process"/>
    <property type="evidence" value="ECO:0007669"/>
    <property type="project" value="InterPro"/>
</dbReference>
<dbReference type="AlphaFoldDB" id="A0A3A8IVN8"/>
<dbReference type="CDD" id="cd00412">
    <property type="entry name" value="pyrophosphatase"/>
    <property type="match status" value="1"/>
</dbReference>
<dbReference type="PROSITE" id="PS00387">
    <property type="entry name" value="PPASE"/>
    <property type="match status" value="1"/>
</dbReference>
<dbReference type="SUPFAM" id="SSF50324">
    <property type="entry name" value="Inorganic pyrophosphatase"/>
    <property type="match status" value="1"/>
</dbReference>
<evidence type="ECO:0000256" key="1">
    <source>
        <dbReference type="ARBA" id="ARBA00001946"/>
    </source>
</evidence>
<dbReference type="PANTHER" id="PTHR10286">
    <property type="entry name" value="INORGANIC PYROPHOSPHATASE"/>
    <property type="match status" value="1"/>
</dbReference>
<evidence type="ECO:0000256" key="5">
    <source>
        <dbReference type="ARBA" id="ARBA00022842"/>
    </source>
</evidence>
<evidence type="ECO:0000256" key="3">
    <source>
        <dbReference type="ARBA" id="ARBA00022723"/>
    </source>
</evidence>
<evidence type="ECO:0000256" key="6">
    <source>
        <dbReference type="SAM" id="MobiDB-lite"/>
    </source>
</evidence>
<dbReference type="RefSeq" id="WP_120542864.1">
    <property type="nucleotide sequence ID" value="NZ_RAVZ01000171.1"/>
</dbReference>
<dbReference type="Proteomes" id="UP000268094">
    <property type="component" value="Unassembled WGS sequence"/>
</dbReference>
<gene>
    <name evidence="7" type="ORF">D7V88_23365</name>
</gene>
<keyword evidence="5" id="KW-0460">Magnesium</keyword>
<dbReference type="NCBIfam" id="NF001886">
    <property type="entry name" value="PRK00642.1"/>
    <property type="match status" value="1"/>
</dbReference>
<dbReference type="EMBL" id="RAVZ01000171">
    <property type="protein sequence ID" value="RKG83810.1"/>
    <property type="molecule type" value="Genomic_DNA"/>
</dbReference>
<sequence>MKKSNQTTFQSHPWHGISPGPESPEVVNAYIEIVPTDAVKYELDKESGILKVDRPQRFSSQCPTLYGFIPQTYCGDQVAKRCAERTGYKDIHGDGDPIDICVLTEKVVSNGNLLVHAVPIGGFRMVDGNEADDKIIAVLESDLVYGELQYIAQLPRPLLDRLKHYFLTYKQIPGEGKRSVEIAEVYDRSEALEVIRRSMRDYDKLFTEPEPSKPSRKAASAPAPRRKSAASKTPASKSAAGKSPGSKAPSGKGATGRSAGKGSK</sequence>
<keyword evidence="3" id="KW-0479">Metal-binding</keyword>
<dbReference type="InterPro" id="IPR008162">
    <property type="entry name" value="Pyrophosphatase"/>
</dbReference>
<dbReference type="Pfam" id="PF00719">
    <property type="entry name" value="Pyrophosphatase"/>
    <property type="match status" value="1"/>
</dbReference>
<dbReference type="Gene3D" id="3.90.80.10">
    <property type="entry name" value="Inorganic pyrophosphatase"/>
    <property type="match status" value="1"/>
</dbReference>
<dbReference type="GO" id="GO:0004427">
    <property type="term" value="F:inorganic diphosphate phosphatase activity"/>
    <property type="evidence" value="ECO:0007669"/>
    <property type="project" value="UniProtKB-EC"/>
</dbReference>
<accession>A0A3A8IVN8</accession>
<evidence type="ECO:0000256" key="2">
    <source>
        <dbReference type="ARBA" id="ARBA00012146"/>
    </source>
</evidence>
<proteinExistence type="predicted"/>
<organism evidence="7 8">
    <name type="scientific">Corallococcus terminator</name>
    <dbReference type="NCBI Taxonomy" id="2316733"/>
    <lineage>
        <taxon>Bacteria</taxon>
        <taxon>Pseudomonadati</taxon>
        <taxon>Myxococcota</taxon>
        <taxon>Myxococcia</taxon>
        <taxon>Myxococcales</taxon>
        <taxon>Cystobacterineae</taxon>
        <taxon>Myxococcaceae</taxon>
        <taxon>Corallococcus</taxon>
    </lineage>
</organism>
<reference evidence="8" key="1">
    <citation type="submission" date="2018-09" db="EMBL/GenBank/DDBJ databases">
        <authorList>
            <person name="Livingstone P.G."/>
            <person name="Whitworth D.E."/>
        </authorList>
    </citation>
    <scope>NUCLEOTIDE SEQUENCE [LARGE SCALE GENOMIC DNA]</scope>
    <source>
        <strain evidence="8">CA054A</strain>
    </source>
</reference>
<evidence type="ECO:0000256" key="4">
    <source>
        <dbReference type="ARBA" id="ARBA00022801"/>
    </source>
</evidence>
<name>A0A3A8IVN8_9BACT</name>
<evidence type="ECO:0000313" key="7">
    <source>
        <dbReference type="EMBL" id="RKG83810.1"/>
    </source>
</evidence>
<comment type="caution">
    <text evidence="7">The sequence shown here is derived from an EMBL/GenBank/DDBJ whole genome shotgun (WGS) entry which is preliminary data.</text>
</comment>
<keyword evidence="8" id="KW-1185">Reference proteome</keyword>
<feature type="compositionally biased region" description="Polar residues" evidence="6">
    <location>
        <begin position="1"/>
        <end position="11"/>
    </location>
</feature>
<dbReference type="EC" id="3.6.1.1" evidence="2"/>
<dbReference type="OrthoDB" id="5187599at2"/>
<dbReference type="GO" id="GO:0000287">
    <property type="term" value="F:magnesium ion binding"/>
    <property type="evidence" value="ECO:0007669"/>
    <property type="project" value="InterPro"/>
</dbReference>
<feature type="region of interest" description="Disordered" evidence="6">
    <location>
        <begin position="205"/>
        <end position="264"/>
    </location>
</feature>
<dbReference type="InterPro" id="IPR036649">
    <property type="entry name" value="Pyrophosphatase_sf"/>
</dbReference>
<keyword evidence="4 7" id="KW-0378">Hydrolase</keyword>
<feature type="region of interest" description="Disordered" evidence="6">
    <location>
        <begin position="1"/>
        <end position="21"/>
    </location>
</feature>
<protein>
    <recommendedName>
        <fullName evidence="2">inorganic diphosphatase</fullName>
        <ecNumber evidence="2">3.6.1.1</ecNumber>
    </recommendedName>
</protein>
<feature type="compositionally biased region" description="Low complexity" evidence="6">
    <location>
        <begin position="230"/>
        <end position="252"/>
    </location>
</feature>
<dbReference type="GO" id="GO:0005737">
    <property type="term" value="C:cytoplasm"/>
    <property type="evidence" value="ECO:0007669"/>
    <property type="project" value="InterPro"/>
</dbReference>